<accession>A0A5S3QGJ0</accession>
<evidence type="ECO:0000313" key="2">
    <source>
        <dbReference type="Proteomes" id="UP000306980"/>
    </source>
</evidence>
<comment type="caution">
    <text evidence="1">The sequence shown here is derived from an EMBL/GenBank/DDBJ whole genome shotgun (WGS) entry which is preliminary data.</text>
</comment>
<dbReference type="Proteomes" id="UP000306980">
    <property type="component" value="Unassembled WGS sequence"/>
</dbReference>
<dbReference type="OrthoDB" id="666031at2"/>
<sequence>MEATLGCRTAPCVEDQIICVIHHANHSVSDKQWFDFTEYRKAYRQKFGYPRSRPKIPWYEM</sequence>
<protein>
    <submittedName>
        <fullName evidence="1">Uncharacterized protein</fullName>
    </submittedName>
</protein>
<dbReference type="EMBL" id="VCIA01000001">
    <property type="protein sequence ID" value="TMN20927.1"/>
    <property type="molecule type" value="Genomic_DNA"/>
</dbReference>
<dbReference type="Pfam" id="PF11731">
    <property type="entry name" value="Cdd1"/>
    <property type="match status" value="1"/>
</dbReference>
<reference evidence="1 2" key="1">
    <citation type="submission" date="2019-05" db="EMBL/GenBank/DDBJ databases">
        <title>Genomic analysis of Lentibacillus sp. NKC220-2.</title>
        <authorList>
            <person name="Oh Y.J."/>
        </authorList>
    </citation>
    <scope>NUCLEOTIDE SEQUENCE [LARGE SCALE GENOMIC DNA]</scope>
    <source>
        <strain evidence="1 2">NKC220-2</strain>
    </source>
</reference>
<organism evidence="1 2">
    <name type="scientific">Lentibacillus cibarius</name>
    <dbReference type="NCBI Taxonomy" id="2583219"/>
    <lineage>
        <taxon>Bacteria</taxon>
        <taxon>Bacillati</taxon>
        <taxon>Bacillota</taxon>
        <taxon>Bacilli</taxon>
        <taxon>Bacillales</taxon>
        <taxon>Bacillaceae</taxon>
        <taxon>Lentibacillus</taxon>
    </lineage>
</organism>
<dbReference type="AlphaFoldDB" id="A0A5S3QGJ0"/>
<dbReference type="RefSeq" id="WP_138600694.1">
    <property type="nucleotide sequence ID" value="NZ_VCIA01000001.1"/>
</dbReference>
<proteinExistence type="predicted"/>
<gene>
    <name evidence="1" type="ORF">FFL34_01475</name>
</gene>
<name>A0A5S3QGJ0_9BACI</name>
<evidence type="ECO:0000313" key="1">
    <source>
        <dbReference type="EMBL" id="TMN20927.1"/>
    </source>
</evidence>
<dbReference type="InterPro" id="IPR021725">
    <property type="entry name" value="Cdd1"/>
</dbReference>